<evidence type="ECO:0000256" key="1">
    <source>
        <dbReference type="SAM" id="Phobius"/>
    </source>
</evidence>
<proteinExistence type="predicted"/>
<organism evidence="2">
    <name type="scientific">uncultured Mycobacterium sp</name>
    <dbReference type="NCBI Taxonomy" id="171292"/>
    <lineage>
        <taxon>Bacteria</taxon>
        <taxon>Bacillati</taxon>
        <taxon>Actinomycetota</taxon>
        <taxon>Actinomycetes</taxon>
        <taxon>Mycobacteriales</taxon>
        <taxon>Mycobacteriaceae</taxon>
        <taxon>Mycobacterium</taxon>
        <taxon>environmental samples</taxon>
    </lineage>
</organism>
<dbReference type="AlphaFoldDB" id="A0A1Y5PK54"/>
<accession>A0A1Y5PK54</accession>
<reference evidence="2" key="1">
    <citation type="submission" date="2016-03" db="EMBL/GenBank/DDBJ databases">
        <authorList>
            <person name="Ploux O."/>
        </authorList>
    </citation>
    <scope>NUCLEOTIDE SEQUENCE</scope>
    <source>
        <strain evidence="2">UC10</strain>
    </source>
</reference>
<keyword evidence="1" id="KW-1133">Transmembrane helix</keyword>
<evidence type="ECO:0000313" key="2">
    <source>
        <dbReference type="EMBL" id="SBS79053.1"/>
    </source>
</evidence>
<gene>
    <name evidence="2" type="ORF">MHPYR_680022</name>
</gene>
<dbReference type="EMBL" id="FLQS01000065">
    <property type="protein sequence ID" value="SBS79053.1"/>
    <property type="molecule type" value="Genomic_DNA"/>
</dbReference>
<protein>
    <submittedName>
        <fullName evidence="2">Uncharacterized protein</fullName>
    </submittedName>
</protein>
<feature type="transmembrane region" description="Helical" evidence="1">
    <location>
        <begin position="21"/>
        <end position="38"/>
    </location>
</feature>
<sequence length="58" mass="6816">MRPFHEAMCRRARRARHSWQVFGLTGAHQFSMLLLAVASQPRKYLCEPVLMELVKNFV</sequence>
<name>A0A1Y5PK54_9MYCO</name>
<keyword evidence="1" id="KW-0812">Transmembrane</keyword>
<keyword evidence="1" id="KW-0472">Membrane</keyword>